<feature type="signal peptide" evidence="6">
    <location>
        <begin position="1"/>
        <end position="26"/>
    </location>
</feature>
<keyword evidence="5" id="KW-0998">Cell outer membrane</keyword>
<feature type="chain" id="PRO_5045213644" evidence="6">
    <location>
        <begin position="27"/>
        <end position="373"/>
    </location>
</feature>
<evidence type="ECO:0000256" key="4">
    <source>
        <dbReference type="ARBA" id="ARBA00023136"/>
    </source>
</evidence>
<evidence type="ECO:0000313" key="8">
    <source>
        <dbReference type="Proteomes" id="UP001143304"/>
    </source>
</evidence>
<evidence type="ECO:0000256" key="2">
    <source>
        <dbReference type="ARBA" id="ARBA00005722"/>
    </source>
</evidence>
<dbReference type="PANTHER" id="PTHR38776">
    <property type="entry name" value="MLTA-INTERACTING PROTEIN-RELATED"/>
    <property type="match status" value="1"/>
</dbReference>
<dbReference type="InterPro" id="IPR010583">
    <property type="entry name" value="MipA"/>
</dbReference>
<protein>
    <submittedName>
        <fullName evidence="7">DUF2141 domain-containing protein</fullName>
    </submittedName>
</protein>
<sequence length="373" mass="40746">MKILSRGILCAVMSTFCWLSPGFATAAELTVQLENPPLSGAVVLVLFSSANTFGDFRDPARLETYAPSEANRYVMRDISAGEYALMVYQDENKNLEIDRSFIGIPTEPLGFSNGYRPKGPPSYSRAAFNLEEDEKVEFSIGLYRPLGKRGRLGVGVGAISRSSPYRGYDGGVTQVIPAVTYNGDRLQILGPKISFGLIGTGELRLAAAGTYRPGVYDEDDSDYLSGMGDRDSTFMAGLALRAELPMGFDAALSYQHDVLDRIGGGEARLSIDKSFQFGGFRLSPELGVNWLAQDLADYDFGVPRDKATAVRPAYRVDSVFTADVGAGILYEITTDWLLVANVAVEFFDDEITDSPIVNEDYVIKGFFAVNYVF</sequence>
<keyword evidence="8" id="KW-1185">Reference proteome</keyword>
<comment type="similarity">
    <text evidence="2">Belongs to the MipA/OmpV family.</text>
</comment>
<keyword evidence="4" id="KW-0472">Membrane</keyword>
<evidence type="ECO:0000256" key="5">
    <source>
        <dbReference type="ARBA" id="ARBA00023237"/>
    </source>
</evidence>
<reference evidence="7" key="1">
    <citation type="submission" date="2019-02" db="EMBL/GenBank/DDBJ databases">
        <authorList>
            <person name="Li S.-H."/>
        </authorList>
    </citation>
    <scope>NUCLEOTIDE SEQUENCE</scope>
    <source>
        <strain evidence="7">IMCC11814</strain>
    </source>
</reference>
<gene>
    <name evidence="7" type="ORF">EYC82_15390</name>
</gene>
<proteinExistence type="inferred from homology"/>
<evidence type="ECO:0000256" key="3">
    <source>
        <dbReference type="ARBA" id="ARBA00022729"/>
    </source>
</evidence>
<dbReference type="EMBL" id="SHNO01000001">
    <property type="protein sequence ID" value="MCX2978750.1"/>
    <property type="molecule type" value="Genomic_DNA"/>
</dbReference>
<comment type="caution">
    <text evidence="7">The sequence shown here is derived from an EMBL/GenBank/DDBJ whole genome shotgun (WGS) entry which is preliminary data.</text>
</comment>
<keyword evidence="3 6" id="KW-0732">Signal</keyword>
<comment type="subcellular location">
    <subcellularLocation>
        <location evidence="1">Cell outer membrane</location>
    </subcellularLocation>
</comment>
<dbReference type="Pfam" id="PF09912">
    <property type="entry name" value="DUF2141"/>
    <property type="match status" value="1"/>
</dbReference>
<evidence type="ECO:0000256" key="6">
    <source>
        <dbReference type="SAM" id="SignalP"/>
    </source>
</evidence>
<accession>A0ABT3T996</accession>
<organism evidence="7 8">
    <name type="scientific">Candidatus Marimicrobium litorale</name>
    <dbReference type="NCBI Taxonomy" id="2518991"/>
    <lineage>
        <taxon>Bacteria</taxon>
        <taxon>Pseudomonadati</taxon>
        <taxon>Pseudomonadota</taxon>
        <taxon>Gammaproteobacteria</taxon>
        <taxon>Cellvibrionales</taxon>
        <taxon>Halieaceae</taxon>
        <taxon>Marimicrobium</taxon>
    </lineage>
</organism>
<dbReference type="Pfam" id="PF06629">
    <property type="entry name" value="MipA"/>
    <property type="match status" value="1"/>
</dbReference>
<name>A0ABT3T996_9GAMM</name>
<dbReference type="PANTHER" id="PTHR38776:SF1">
    <property type="entry name" value="MLTA-INTERACTING PROTEIN-RELATED"/>
    <property type="match status" value="1"/>
</dbReference>
<dbReference type="InterPro" id="IPR018673">
    <property type="entry name" value="DUF2141"/>
</dbReference>
<dbReference type="Proteomes" id="UP001143304">
    <property type="component" value="Unassembled WGS sequence"/>
</dbReference>
<evidence type="ECO:0000256" key="1">
    <source>
        <dbReference type="ARBA" id="ARBA00004442"/>
    </source>
</evidence>
<dbReference type="RefSeq" id="WP_279250443.1">
    <property type="nucleotide sequence ID" value="NZ_SHNO01000001.1"/>
</dbReference>
<evidence type="ECO:0000313" key="7">
    <source>
        <dbReference type="EMBL" id="MCX2978750.1"/>
    </source>
</evidence>